<evidence type="ECO:0000259" key="13">
    <source>
        <dbReference type="PROSITE" id="PS51656"/>
    </source>
</evidence>
<dbReference type="GO" id="GO:0046872">
    <property type="term" value="F:metal ion binding"/>
    <property type="evidence" value="ECO:0007669"/>
    <property type="project" value="UniProtKB-KW"/>
</dbReference>
<dbReference type="Pfam" id="PF04060">
    <property type="entry name" value="FeS"/>
    <property type="match status" value="1"/>
</dbReference>
<dbReference type="Pfam" id="PF13370">
    <property type="entry name" value="Fer4_13"/>
    <property type="match status" value="1"/>
</dbReference>
<evidence type="ECO:0000256" key="10">
    <source>
        <dbReference type="HAMAP-Rule" id="MF_00463"/>
    </source>
</evidence>
<keyword evidence="5 10" id="KW-1278">Translocase</keyword>
<comment type="similarity">
    <text evidence="10">Belongs to the 4Fe4S bacterial-type ferredoxin family. RnfB subfamily.</text>
</comment>
<keyword evidence="8 10" id="KW-0411">Iron-sulfur</keyword>
<dbReference type="InterPro" id="IPR017900">
    <property type="entry name" value="4Fe4S_Fe_S_CS"/>
</dbReference>
<feature type="binding site" evidence="10">
    <location>
        <position position="53"/>
    </location>
    <ligand>
        <name>[4Fe-4S] cluster</name>
        <dbReference type="ChEBI" id="CHEBI:49883"/>
        <label>1</label>
    </ligand>
</feature>
<feature type="domain" description="4Fe-4S ferredoxin-type" evidence="12">
    <location>
        <begin position="135"/>
        <end position="162"/>
    </location>
</feature>
<dbReference type="EMBL" id="LRPM01000105">
    <property type="protein sequence ID" value="KWZ75778.1"/>
    <property type="molecule type" value="Genomic_DNA"/>
</dbReference>
<comment type="subcellular location">
    <subcellularLocation>
        <location evidence="10">Cell membrane</location>
    </subcellularLocation>
</comment>
<dbReference type="AlphaFoldDB" id="A0A133K882"/>
<dbReference type="InterPro" id="IPR010207">
    <property type="entry name" value="Elect_transpt_cplx_RnfB/RsxB"/>
</dbReference>
<feature type="domain" description="4Fe-4S" evidence="13">
    <location>
        <begin position="31"/>
        <end position="92"/>
    </location>
</feature>
<keyword evidence="11" id="KW-0812">Transmembrane</keyword>
<reference evidence="15" key="1">
    <citation type="submission" date="2016-01" db="EMBL/GenBank/DDBJ databases">
        <authorList>
            <person name="Mitreva M."/>
            <person name="Pepin K.H."/>
            <person name="Mihindukulasuriya K.A."/>
            <person name="Fulton R."/>
            <person name="Fronick C."/>
            <person name="O'Laughlin M."/>
            <person name="Miner T."/>
            <person name="Herter B."/>
            <person name="Rosa B.A."/>
            <person name="Cordes M."/>
            <person name="Tomlinson C."/>
            <person name="Wollam A."/>
            <person name="Palsikar V.B."/>
            <person name="Mardis E.R."/>
            <person name="Wilson R.K."/>
        </authorList>
    </citation>
    <scope>NUCLEOTIDE SEQUENCE [LARGE SCALE GENOMIC DNA]</scope>
    <source>
        <strain evidence="15">MJR8151</strain>
    </source>
</reference>
<evidence type="ECO:0000259" key="12">
    <source>
        <dbReference type="PROSITE" id="PS51379"/>
    </source>
</evidence>
<feature type="binding site" evidence="10">
    <location>
        <position position="50"/>
    </location>
    <ligand>
        <name>[4Fe-4S] cluster</name>
        <dbReference type="ChEBI" id="CHEBI:49883"/>
        <label>1</label>
    </ligand>
</feature>
<feature type="binding site" evidence="10">
    <location>
        <position position="75"/>
    </location>
    <ligand>
        <name>[4Fe-4S] cluster</name>
        <dbReference type="ChEBI" id="CHEBI:49883"/>
        <label>1</label>
    </ligand>
</feature>
<gene>
    <name evidence="10" type="primary">rnfB</name>
    <name evidence="14" type="ORF">HMPREF3200_01944</name>
</gene>
<dbReference type="PANTHER" id="PTHR43560">
    <property type="entry name" value="ION-TRANSLOCATING OXIDOREDUCTASE COMPLEX SUBUNIT B"/>
    <property type="match status" value="1"/>
</dbReference>
<keyword evidence="1 10" id="KW-0813">Transport</keyword>
<protein>
    <recommendedName>
        <fullName evidence="10">Ion-translocating oxidoreductase complex subunit B</fullName>
        <ecNumber evidence="10">7.-.-.-</ecNumber>
    </recommendedName>
    <alternativeName>
        <fullName evidence="10">Rnf electron transport complex subunit B</fullName>
    </alternativeName>
</protein>
<keyword evidence="10" id="KW-1003">Cell membrane</keyword>
<accession>A0A133K882</accession>
<dbReference type="InterPro" id="IPR050395">
    <property type="entry name" value="4Fe4S_Ferredoxin_RnfB"/>
</dbReference>
<dbReference type="GO" id="GO:0009055">
    <property type="term" value="F:electron transfer activity"/>
    <property type="evidence" value="ECO:0007669"/>
    <property type="project" value="InterPro"/>
</dbReference>
<keyword evidence="6 10" id="KW-0249">Electron transport</keyword>
<keyword evidence="9 10" id="KW-0472">Membrane</keyword>
<comment type="function">
    <text evidence="10">Part of a membrane-bound complex that couples electron transfer with translocation of ions across the membrane.</text>
</comment>
<dbReference type="Gene3D" id="1.10.15.40">
    <property type="entry name" value="Electron transport complex subunit B, putative Fe-S cluster"/>
    <property type="match status" value="1"/>
</dbReference>
<name>A0A133K882_9FIRM</name>
<feature type="binding site" evidence="10">
    <location>
        <position position="175"/>
    </location>
    <ligand>
        <name>[4Fe-4S] cluster</name>
        <dbReference type="ChEBI" id="CHEBI:49883"/>
        <label>3</label>
    </ligand>
</feature>
<comment type="caution">
    <text evidence="14">The sequence shown here is derived from an EMBL/GenBank/DDBJ whole genome shotgun (WGS) entry which is preliminary data.</text>
</comment>
<feature type="domain" description="4Fe-4S ferredoxin-type" evidence="12">
    <location>
        <begin position="163"/>
        <end position="192"/>
    </location>
</feature>
<feature type="binding site" evidence="10">
    <location>
        <position position="182"/>
    </location>
    <ligand>
        <name>[4Fe-4S] cluster</name>
        <dbReference type="ChEBI" id="CHEBI:49883"/>
        <label>2</label>
    </ligand>
</feature>
<feature type="binding site" evidence="10">
    <location>
        <position position="172"/>
    </location>
    <ligand>
        <name>[4Fe-4S] cluster</name>
        <dbReference type="ChEBI" id="CHEBI:49883"/>
        <label>3</label>
    </ligand>
</feature>
<dbReference type="EC" id="7.-.-.-" evidence="10"/>
<dbReference type="PATRIC" id="fig|33036.3.peg.1921"/>
<feature type="binding site" evidence="10">
    <location>
        <position position="153"/>
    </location>
    <ligand>
        <name>[4Fe-4S] cluster</name>
        <dbReference type="ChEBI" id="CHEBI:49883"/>
        <label>3</label>
    </ligand>
</feature>
<dbReference type="Proteomes" id="UP000070383">
    <property type="component" value="Unassembled WGS sequence"/>
</dbReference>
<dbReference type="STRING" id="33036.HMPREF3200_01944"/>
<keyword evidence="4 10" id="KW-0677">Repeat</keyword>
<dbReference type="PROSITE" id="PS51656">
    <property type="entry name" value="4FE4S"/>
    <property type="match status" value="1"/>
</dbReference>
<dbReference type="GO" id="GO:0051539">
    <property type="term" value="F:4 iron, 4 sulfur cluster binding"/>
    <property type="evidence" value="ECO:0007669"/>
    <property type="project" value="UniProtKB-UniRule"/>
</dbReference>
<evidence type="ECO:0000313" key="15">
    <source>
        <dbReference type="Proteomes" id="UP000070383"/>
    </source>
</evidence>
<evidence type="ECO:0000313" key="14">
    <source>
        <dbReference type="EMBL" id="KWZ75778.1"/>
    </source>
</evidence>
<proteinExistence type="inferred from homology"/>
<keyword evidence="2 10" id="KW-0004">4Fe-4S</keyword>
<evidence type="ECO:0000256" key="8">
    <source>
        <dbReference type="ARBA" id="ARBA00023014"/>
    </source>
</evidence>
<dbReference type="HAMAP" id="MF_00463">
    <property type="entry name" value="RsxB_RnfB"/>
    <property type="match status" value="1"/>
</dbReference>
<feature type="transmembrane region" description="Helical" evidence="11">
    <location>
        <begin position="6"/>
        <end position="26"/>
    </location>
</feature>
<evidence type="ECO:0000256" key="4">
    <source>
        <dbReference type="ARBA" id="ARBA00022737"/>
    </source>
</evidence>
<evidence type="ECO:0000256" key="5">
    <source>
        <dbReference type="ARBA" id="ARBA00022967"/>
    </source>
</evidence>
<evidence type="ECO:0000256" key="1">
    <source>
        <dbReference type="ARBA" id="ARBA00022448"/>
    </source>
</evidence>
<dbReference type="PROSITE" id="PS51379">
    <property type="entry name" value="4FE4S_FER_2"/>
    <property type="match status" value="2"/>
</dbReference>
<dbReference type="Gene3D" id="3.30.70.20">
    <property type="match status" value="3"/>
</dbReference>
<feature type="binding site" evidence="10">
    <location>
        <position position="139"/>
    </location>
    <ligand>
        <name>[4Fe-4S] cluster</name>
        <dbReference type="ChEBI" id="CHEBI:49883"/>
        <label>2</label>
    </ligand>
</feature>
<dbReference type="Pfam" id="PF13187">
    <property type="entry name" value="Fer4_9"/>
    <property type="match status" value="1"/>
</dbReference>
<evidence type="ECO:0000256" key="7">
    <source>
        <dbReference type="ARBA" id="ARBA00023004"/>
    </source>
</evidence>
<keyword evidence="11" id="KW-1133">Transmembrane helix</keyword>
<dbReference type="InterPro" id="IPR017896">
    <property type="entry name" value="4Fe4S_Fe-S-bd"/>
</dbReference>
<keyword evidence="15" id="KW-1185">Reference proteome</keyword>
<feature type="binding site" evidence="10">
    <location>
        <position position="143"/>
    </location>
    <ligand>
        <name>[4Fe-4S] cluster</name>
        <dbReference type="ChEBI" id="CHEBI:49883"/>
        <label>2</label>
    </ligand>
</feature>
<dbReference type="InterPro" id="IPR007202">
    <property type="entry name" value="4Fe-4S_dom"/>
</dbReference>
<feature type="binding site" evidence="10">
    <location>
        <position position="58"/>
    </location>
    <ligand>
        <name>[4Fe-4S] cluster</name>
        <dbReference type="ChEBI" id="CHEBI:49883"/>
        <label>1</label>
    </ligand>
</feature>
<dbReference type="PANTHER" id="PTHR43560:SF1">
    <property type="entry name" value="ION-TRANSLOCATING OXIDOREDUCTASE COMPLEX SUBUNIT B"/>
    <property type="match status" value="1"/>
</dbReference>
<dbReference type="GO" id="GO:0022900">
    <property type="term" value="P:electron transport chain"/>
    <property type="evidence" value="ECO:0007669"/>
    <property type="project" value="UniProtKB-UniRule"/>
</dbReference>
<evidence type="ECO:0000256" key="2">
    <source>
        <dbReference type="ARBA" id="ARBA00022485"/>
    </source>
</evidence>
<dbReference type="PROSITE" id="PS00198">
    <property type="entry name" value="4FE4S_FER_1"/>
    <property type="match status" value="1"/>
</dbReference>
<evidence type="ECO:0000256" key="9">
    <source>
        <dbReference type="ARBA" id="ARBA00023136"/>
    </source>
</evidence>
<dbReference type="GO" id="GO:0005886">
    <property type="term" value="C:plasma membrane"/>
    <property type="evidence" value="ECO:0007669"/>
    <property type="project" value="UniProtKB-SubCell"/>
</dbReference>
<keyword evidence="7 10" id="KW-0408">Iron</keyword>
<comment type="subunit">
    <text evidence="10">The complex is composed of six subunits: RnfA, RnfB, RnfC, RnfD, RnfE and RnfG.</text>
</comment>
<sequence length="267" mass="27873">MIETVIIPIAVLAILGFVFAVALGFVSEKFHVEKSVKEQQVRNCLPGANCGACGFPGCDGLAAAIAKGEAPVNACAIGGKSTTDAIAAVMGVESAGGSDRKVAIVKCDGTCDAAKDLYAYSGLEDCRAQIALFGGKKACNYGCLGCGSCEKACPFDAIHVKDGVALVDREKCVACGKCVTTCPKNIITLVPFSQKQVVICSSHDKGKDARTNCGNSCIGCSICAKTYPEAFAMDNFLSVEQIGNEFDHDLLKQAAEKCPNKCIEVFE</sequence>
<dbReference type="RefSeq" id="WP_004836478.1">
    <property type="nucleotide sequence ID" value="NZ_CAMPNK010000017.1"/>
</dbReference>
<feature type="binding site" evidence="10">
    <location>
        <position position="178"/>
    </location>
    <ligand>
        <name>[4Fe-4S] cluster</name>
        <dbReference type="ChEBI" id="CHEBI:49883"/>
        <label>3</label>
    </ligand>
</feature>
<feature type="binding site" evidence="10">
    <location>
        <position position="149"/>
    </location>
    <ligand>
        <name>[4Fe-4S] cluster</name>
        <dbReference type="ChEBI" id="CHEBI:49883"/>
        <label>2</label>
    </ligand>
</feature>
<dbReference type="SUPFAM" id="SSF54862">
    <property type="entry name" value="4Fe-4S ferredoxins"/>
    <property type="match status" value="2"/>
</dbReference>
<feature type="region of interest" description="Hydrophobic" evidence="10">
    <location>
        <begin position="1"/>
        <end position="27"/>
    </location>
</feature>
<feature type="binding site" evidence="10">
    <location>
        <position position="146"/>
    </location>
    <ligand>
        <name>[4Fe-4S] cluster</name>
        <dbReference type="ChEBI" id="CHEBI:49883"/>
        <label>2</label>
    </ligand>
</feature>
<evidence type="ECO:0000256" key="6">
    <source>
        <dbReference type="ARBA" id="ARBA00022982"/>
    </source>
</evidence>
<evidence type="ECO:0000256" key="11">
    <source>
        <dbReference type="SAM" id="Phobius"/>
    </source>
</evidence>
<dbReference type="NCBIfam" id="TIGR01944">
    <property type="entry name" value="rnfB"/>
    <property type="match status" value="1"/>
</dbReference>
<keyword evidence="3 10" id="KW-0479">Metal-binding</keyword>
<comment type="cofactor">
    <cofactor evidence="10">
        <name>[4Fe-4S] cluster</name>
        <dbReference type="ChEBI" id="CHEBI:49883"/>
    </cofactor>
    <text evidence="10">Binds 3 [4Fe-4S] clusters.</text>
</comment>
<evidence type="ECO:0000256" key="3">
    <source>
        <dbReference type="ARBA" id="ARBA00022723"/>
    </source>
</evidence>
<organism evidence="14 15">
    <name type="scientific">Anaerococcus tetradius</name>
    <dbReference type="NCBI Taxonomy" id="33036"/>
    <lineage>
        <taxon>Bacteria</taxon>
        <taxon>Bacillati</taxon>
        <taxon>Bacillota</taxon>
        <taxon>Tissierellia</taxon>
        <taxon>Tissierellales</taxon>
        <taxon>Peptoniphilaceae</taxon>
        <taxon>Anaerococcus</taxon>
    </lineage>
</organism>